<dbReference type="InterPro" id="IPR011990">
    <property type="entry name" value="TPR-like_helical_dom_sf"/>
</dbReference>
<gene>
    <name evidence="3" type="ORF">RJ41_08095</name>
</gene>
<keyword evidence="4" id="KW-1185">Reference proteome</keyword>
<feature type="signal peptide" evidence="1">
    <location>
        <begin position="1"/>
        <end position="29"/>
    </location>
</feature>
<feature type="chain" id="PRO_5002100695" evidence="1">
    <location>
        <begin position="30"/>
        <end position="309"/>
    </location>
</feature>
<evidence type="ECO:0000313" key="4">
    <source>
        <dbReference type="Proteomes" id="UP000031197"/>
    </source>
</evidence>
<dbReference type="OrthoDB" id="5611441at2"/>
<dbReference type="InterPro" id="IPR039564">
    <property type="entry name" value="Peptidase_C39-like"/>
</dbReference>
<organism evidence="3 4">
    <name type="scientific">Alteromonas marina</name>
    <dbReference type="NCBI Taxonomy" id="203795"/>
    <lineage>
        <taxon>Bacteria</taxon>
        <taxon>Pseudomonadati</taxon>
        <taxon>Pseudomonadota</taxon>
        <taxon>Gammaproteobacteria</taxon>
        <taxon>Alteromonadales</taxon>
        <taxon>Alteromonadaceae</taxon>
        <taxon>Alteromonas/Salinimonas group</taxon>
        <taxon>Alteromonas</taxon>
    </lineage>
</organism>
<accession>A0A0B3XY70</accession>
<dbReference type="PROSITE" id="PS51257">
    <property type="entry name" value="PROKAR_LIPOPROTEIN"/>
    <property type="match status" value="1"/>
</dbReference>
<feature type="domain" description="Peptidase C39-like" evidence="2">
    <location>
        <begin position="48"/>
        <end position="159"/>
    </location>
</feature>
<dbReference type="Pfam" id="PF13529">
    <property type="entry name" value="Peptidase_C39_2"/>
    <property type="match status" value="1"/>
</dbReference>
<dbReference type="Proteomes" id="UP000031197">
    <property type="component" value="Unassembled WGS sequence"/>
</dbReference>
<evidence type="ECO:0000259" key="2">
    <source>
        <dbReference type="Pfam" id="PF13529"/>
    </source>
</evidence>
<dbReference type="Gene3D" id="3.90.70.10">
    <property type="entry name" value="Cysteine proteinases"/>
    <property type="match status" value="1"/>
</dbReference>
<dbReference type="Gene3D" id="1.25.40.10">
    <property type="entry name" value="Tetratricopeptide repeat domain"/>
    <property type="match status" value="1"/>
</dbReference>
<protein>
    <submittedName>
        <fullName evidence="3">Peptidase C39</fullName>
    </submittedName>
</protein>
<evidence type="ECO:0000256" key="1">
    <source>
        <dbReference type="SAM" id="SignalP"/>
    </source>
</evidence>
<dbReference type="AlphaFoldDB" id="A0A0B3XY70"/>
<dbReference type="NCBIfam" id="NF033920">
    <property type="entry name" value="C39_PA2778_fam"/>
    <property type="match status" value="1"/>
</dbReference>
<keyword evidence="1" id="KW-0732">Signal</keyword>
<name>A0A0B3XY70_9ALTE</name>
<dbReference type="RefSeq" id="WP_039219109.1">
    <property type="nucleotide sequence ID" value="NZ_JWLW01000012.1"/>
</dbReference>
<reference evidence="3 4" key="1">
    <citation type="submission" date="2014-12" db="EMBL/GenBank/DDBJ databases">
        <title>Genome sequencing of Alteromonas marina AD001.</title>
        <authorList>
            <person name="Adrian T.G.S."/>
            <person name="Chan K.G."/>
        </authorList>
    </citation>
    <scope>NUCLEOTIDE SEQUENCE [LARGE SCALE GENOMIC DNA]</scope>
    <source>
        <strain evidence="3 4">AD001</strain>
    </source>
</reference>
<comment type="caution">
    <text evidence="3">The sequence shown here is derived from an EMBL/GenBank/DDBJ whole genome shotgun (WGS) entry which is preliminary data.</text>
</comment>
<evidence type="ECO:0000313" key="3">
    <source>
        <dbReference type="EMBL" id="KHT54461.1"/>
    </source>
</evidence>
<proteinExistence type="predicted"/>
<sequence length="309" mass="34915">MINSVKKACALAGLSLLFLLSGCQSTPQADKLRQEGLASLPESHTIQSVPFFPQEQFYCGPTTLSEVFGYYGESTTPNDIAPKLFIPNKEGSLQLEMVSATRQFGFLPYSDRGTLSSIMSLVKDDIPVIVFQNLSIQLLPQWHYAVVIGFDSDKGTVTLHTGLTPNHEMSLELFERTWGRGNYWYLAPVPPNVTSPEMTPFTYVSAAYDMLKVGDKGRSLAFLETASHTWPTYWLSYFLIANYYLERNDIQAVDWFKKGYEVGQNQHVYVHNYVLALRENNMPEKANTILKQGLERFPDNEALLKLAEK</sequence>
<dbReference type="EMBL" id="JWLW01000012">
    <property type="protein sequence ID" value="KHT54461.1"/>
    <property type="molecule type" value="Genomic_DNA"/>
</dbReference>
<dbReference type="SUPFAM" id="SSF48452">
    <property type="entry name" value="TPR-like"/>
    <property type="match status" value="1"/>
</dbReference>